<evidence type="ECO:0000313" key="3">
    <source>
        <dbReference type="EMBL" id="WAR20721.1"/>
    </source>
</evidence>
<dbReference type="CDD" id="cd19757">
    <property type="entry name" value="Bbox1"/>
    <property type="match status" value="1"/>
</dbReference>
<dbReference type="Proteomes" id="UP001164746">
    <property type="component" value="Chromosome 12"/>
</dbReference>
<reference evidence="3" key="1">
    <citation type="submission" date="2022-11" db="EMBL/GenBank/DDBJ databases">
        <title>Centuries of genome instability and evolution in soft-shell clam transmissible cancer (bioRxiv).</title>
        <authorList>
            <person name="Hart S.F.M."/>
            <person name="Yonemitsu M.A."/>
            <person name="Giersch R.M."/>
            <person name="Beal B.F."/>
            <person name="Arriagada G."/>
            <person name="Davis B.W."/>
            <person name="Ostrander E.A."/>
            <person name="Goff S.P."/>
            <person name="Metzger M.J."/>
        </authorList>
    </citation>
    <scope>NUCLEOTIDE SEQUENCE</scope>
    <source>
        <strain evidence="3">MELC-2E11</strain>
        <tissue evidence="3">Siphon/mantle</tissue>
    </source>
</reference>
<dbReference type="EMBL" id="CP111023">
    <property type="protein sequence ID" value="WAR20721.1"/>
    <property type="molecule type" value="Genomic_DNA"/>
</dbReference>
<dbReference type="Gene3D" id="4.10.830.40">
    <property type="match status" value="1"/>
</dbReference>
<keyword evidence="4" id="KW-1185">Reference proteome</keyword>
<accession>A0ABY7FIZ2</accession>
<evidence type="ECO:0000259" key="2">
    <source>
        <dbReference type="PROSITE" id="PS50119"/>
    </source>
</evidence>
<sequence length="295" mass="32600">MAECSENLNKTEDDSDSVGGKVSGNVCENTLICEPCQEDGVENPAVKWCTDCEDHLCKTCVEHHQKAKPSRNHVLVTSDEIPKGKVCIGVENIEEMVQNVDEWGELMAFTDKLKKVLSKYEEKKKTAIATAEYINESAEDAMLKLNIMKSKDVKNNQKIEQTCETVLLEIRSIQEALLNAHKAQDKIKVFTLLKSFANGVDFMDKNSANVDPTLQFGQYRVTKQPTNPLMIRQMNIGSKETVTGLCLLGCNTLAISQNDDVKVITISNADSKPQLVYSSTCRGGIVIKASGHGKL</sequence>
<organism evidence="3 4">
    <name type="scientific">Mya arenaria</name>
    <name type="common">Soft-shell clam</name>
    <dbReference type="NCBI Taxonomy" id="6604"/>
    <lineage>
        <taxon>Eukaryota</taxon>
        <taxon>Metazoa</taxon>
        <taxon>Spiralia</taxon>
        <taxon>Lophotrochozoa</taxon>
        <taxon>Mollusca</taxon>
        <taxon>Bivalvia</taxon>
        <taxon>Autobranchia</taxon>
        <taxon>Heteroconchia</taxon>
        <taxon>Euheterodonta</taxon>
        <taxon>Imparidentia</taxon>
        <taxon>Neoheterodontei</taxon>
        <taxon>Myida</taxon>
        <taxon>Myoidea</taxon>
        <taxon>Myidae</taxon>
        <taxon>Mya</taxon>
    </lineage>
</organism>
<name>A0ABY7FIZ2_MYAAR</name>
<dbReference type="Pfam" id="PF22586">
    <property type="entry name" value="ANCHR-like_BBOX"/>
    <property type="match status" value="1"/>
</dbReference>
<keyword evidence="1" id="KW-0479">Metal-binding</keyword>
<evidence type="ECO:0000256" key="1">
    <source>
        <dbReference type="PROSITE-ProRule" id="PRU00024"/>
    </source>
</evidence>
<feature type="non-terminal residue" evidence="3">
    <location>
        <position position="295"/>
    </location>
</feature>
<dbReference type="InterPro" id="IPR000315">
    <property type="entry name" value="Znf_B-box"/>
</dbReference>
<feature type="domain" description="B box-type" evidence="2">
    <location>
        <begin position="28"/>
        <end position="78"/>
    </location>
</feature>
<dbReference type="PROSITE" id="PS50119">
    <property type="entry name" value="ZF_BBOX"/>
    <property type="match status" value="1"/>
</dbReference>
<gene>
    <name evidence="3" type="ORF">MAR_014695</name>
</gene>
<protein>
    <recommendedName>
        <fullName evidence="2">B box-type domain-containing protein</fullName>
    </recommendedName>
</protein>
<keyword evidence="1" id="KW-0862">Zinc</keyword>
<proteinExistence type="predicted"/>
<keyword evidence="1" id="KW-0863">Zinc-finger</keyword>
<evidence type="ECO:0000313" key="4">
    <source>
        <dbReference type="Proteomes" id="UP001164746"/>
    </source>
</evidence>